<organism evidence="3">
    <name type="scientific">marine metagenome</name>
    <dbReference type="NCBI Taxonomy" id="408172"/>
    <lineage>
        <taxon>unclassified sequences</taxon>
        <taxon>metagenomes</taxon>
        <taxon>ecological metagenomes</taxon>
    </lineage>
</organism>
<name>A0A381W005_9ZZZZ</name>
<dbReference type="PANTHER" id="PTHR43845:SF1">
    <property type="entry name" value="BLR5969 PROTEIN"/>
    <property type="match status" value="1"/>
</dbReference>
<dbReference type="Pfam" id="PF00501">
    <property type="entry name" value="AMP-binding"/>
    <property type="match status" value="1"/>
</dbReference>
<feature type="compositionally biased region" description="Acidic residues" evidence="1">
    <location>
        <begin position="1"/>
        <end position="10"/>
    </location>
</feature>
<dbReference type="SUPFAM" id="SSF56801">
    <property type="entry name" value="Acetyl-CoA synthetase-like"/>
    <property type="match status" value="1"/>
</dbReference>
<evidence type="ECO:0000256" key="1">
    <source>
        <dbReference type="SAM" id="MobiDB-lite"/>
    </source>
</evidence>
<evidence type="ECO:0000259" key="2">
    <source>
        <dbReference type="Pfam" id="PF00501"/>
    </source>
</evidence>
<feature type="non-terminal residue" evidence="3">
    <location>
        <position position="324"/>
    </location>
</feature>
<feature type="compositionally biased region" description="Basic and acidic residues" evidence="1">
    <location>
        <begin position="11"/>
        <end position="20"/>
    </location>
</feature>
<dbReference type="AlphaFoldDB" id="A0A381W005"/>
<accession>A0A381W005</accession>
<dbReference type="PANTHER" id="PTHR43845">
    <property type="entry name" value="BLR5969 PROTEIN"/>
    <property type="match status" value="1"/>
</dbReference>
<feature type="domain" description="AMP-dependent synthetase/ligase" evidence="2">
    <location>
        <begin position="164"/>
        <end position="279"/>
    </location>
</feature>
<sequence length="324" mass="34720">MSGADEYFDDLETRDPSQREEQLMTELSAQLAHAKTNAPHYAEAFADLDPGSISSREALAGLPTTRKSDLAVLQKKTPPLGGINTVPLSELSHIFSSPGGIYEPDSPRKDYWRYARALWAAGVRPGHIVYNTFSYHLTPAGMLVESGCRAIGCPVVPGGVGNTEIQIQLMADLKPDFFIGTPSFLRIVLTKARELGHDLSNLKNGLVGAEALPPSLRQELSDLGVSVLQGYGTADLGSVAYETNAIDGMVIDEGVILEIVEPLGTKPVPEGEVGEVVVTTLNPTYPLIRFATGDLSTILPGTSPCGRTNMRISGWMGRADQSTK</sequence>
<proteinExistence type="predicted"/>
<evidence type="ECO:0000313" key="3">
    <source>
        <dbReference type="EMBL" id="SVA45896.1"/>
    </source>
</evidence>
<gene>
    <name evidence="3" type="ORF">METZ01_LOCUS98750</name>
</gene>
<dbReference type="Gene3D" id="3.40.50.12780">
    <property type="entry name" value="N-terminal domain of ligase-like"/>
    <property type="match status" value="1"/>
</dbReference>
<reference evidence="3" key="1">
    <citation type="submission" date="2018-05" db="EMBL/GenBank/DDBJ databases">
        <authorList>
            <person name="Lanie J.A."/>
            <person name="Ng W.-L."/>
            <person name="Kazmierczak K.M."/>
            <person name="Andrzejewski T.M."/>
            <person name="Davidsen T.M."/>
            <person name="Wayne K.J."/>
            <person name="Tettelin H."/>
            <person name="Glass J.I."/>
            <person name="Rusch D."/>
            <person name="Podicherti R."/>
            <person name="Tsui H.-C.T."/>
            <person name="Winkler M.E."/>
        </authorList>
    </citation>
    <scope>NUCLEOTIDE SEQUENCE</scope>
</reference>
<dbReference type="EMBL" id="UINC01010304">
    <property type="protein sequence ID" value="SVA45896.1"/>
    <property type="molecule type" value="Genomic_DNA"/>
</dbReference>
<dbReference type="InterPro" id="IPR042099">
    <property type="entry name" value="ANL_N_sf"/>
</dbReference>
<dbReference type="InterPro" id="IPR000873">
    <property type="entry name" value="AMP-dep_synth/lig_dom"/>
</dbReference>
<feature type="region of interest" description="Disordered" evidence="1">
    <location>
        <begin position="1"/>
        <end position="20"/>
    </location>
</feature>
<protein>
    <recommendedName>
        <fullName evidence="2">AMP-dependent synthetase/ligase domain-containing protein</fullName>
    </recommendedName>
</protein>